<protein>
    <recommendedName>
        <fullName evidence="2">Homeobox domain-containing protein</fullName>
    </recommendedName>
</protein>
<dbReference type="GO" id="GO:0003677">
    <property type="term" value="F:DNA binding"/>
    <property type="evidence" value="ECO:0007669"/>
    <property type="project" value="UniProtKB-KW"/>
</dbReference>
<dbReference type="OrthoDB" id="10023473at2759"/>
<dbReference type="AlphaFoldDB" id="A0A814C6R6"/>
<evidence type="ECO:0000259" key="2">
    <source>
        <dbReference type="Pfam" id="PF00046"/>
    </source>
</evidence>
<sequence>MIDNIQYWNYLARCASALKQVEHRLTNEQIIYLNQYYTVKKTPSVSEIQLICAKFNMKGIWWLVDIEYWFCGRRLAEEEIQQRRRLAKKAAA</sequence>
<dbReference type="GO" id="GO:0005634">
    <property type="term" value="C:nucleus"/>
    <property type="evidence" value="ECO:0007669"/>
    <property type="project" value="UniProtKB-SubCell"/>
</dbReference>
<evidence type="ECO:0000313" key="4">
    <source>
        <dbReference type="Proteomes" id="UP000663852"/>
    </source>
</evidence>
<dbReference type="SUPFAM" id="SSF46689">
    <property type="entry name" value="Homeodomain-like"/>
    <property type="match status" value="1"/>
</dbReference>
<dbReference type="EMBL" id="CAJNOJ010000042">
    <property type="protein sequence ID" value="CAF0936177.1"/>
    <property type="molecule type" value="Genomic_DNA"/>
</dbReference>
<comment type="caution">
    <text evidence="3">The sequence shown here is derived from an EMBL/GenBank/DDBJ whole genome shotgun (WGS) entry which is preliminary data.</text>
</comment>
<dbReference type="InterPro" id="IPR001356">
    <property type="entry name" value="HD"/>
</dbReference>
<keyword evidence="1" id="KW-0371">Homeobox</keyword>
<dbReference type="Proteomes" id="UP000663852">
    <property type="component" value="Unassembled WGS sequence"/>
</dbReference>
<comment type="subcellular location">
    <subcellularLocation>
        <location evidence="1">Nucleus</location>
    </subcellularLocation>
</comment>
<proteinExistence type="predicted"/>
<keyword evidence="1" id="KW-0539">Nucleus</keyword>
<feature type="domain" description="Homeobox" evidence="2">
    <location>
        <begin position="23"/>
        <end position="75"/>
    </location>
</feature>
<organism evidence="3 4">
    <name type="scientific">Adineta ricciae</name>
    <name type="common">Rotifer</name>
    <dbReference type="NCBI Taxonomy" id="249248"/>
    <lineage>
        <taxon>Eukaryota</taxon>
        <taxon>Metazoa</taxon>
        <taxon>Spiralia</taxon>
        <taxon>Gnathifera</taxon>
        <taxon>Rotifera</taxon>
        <taxon>Eurotatoria</taxon>
        <taxon>Bdelloidea</taxon>
        <taxon>Adinetida</taxon>
        <taxon>Adinetidae</taxon>
        <taxon>Adineta</taxon>
    </lineage>
</organism>
<accession>A0A814C6R6</accession>
<dbReference type="InterPro" id="IPR009057">
    <property type="entry name" value="Homeodomain-like_sf"/>
</dbReference>
<dbReference type="Pfam" id="PF00046">
    <property type="entry name" value="Homeodomain"/>
    <property type="match status" value="1"/>
</dbReference>
<gene>
    <name evidence="3" type="ORF">EDS130_LOCUS11569</name>
</gene>
<evidence type="ECO:0000313" key="3">
    <source>
        <dbReference type="EMBL" id="CAF0936177.1"/>
    </source>
</evidence>
<reference evidence="3" key="1">
    <citation type="submission" date="2021-02" db="EMBL/GenBank/DDBJ databases">
        <authorList>
            <person name="Nowell W R."/>
        </authorList>
    </citation>
    <scope>NUCLEOTIDE SEQUENCE</scope>
</reference>
<evidence type="ECO:0000256" key="1">
    <source>
        <dbReference type="RuleBase" id="RU000682"/>
    </source>
</evidence>
<name>A0A814C6R6_ADIRI</name>
<keyword evidence="1" id="KW-0238">DNA-binding</keyword>
<dbReference type="Gene3D" id="1.10.10.60">
    <property type="entry name" value="Homeodomain-like"/>
    <property type="match status" value="1"/>
</dbReference>